<dbReference type="EMBL" id="CP119892">
    <property type="protein sequence ID" value="WFD25048.1"/>
    <property type="molecule type" value="Genomic_DNA"/>
</dbReference>
<keyword evidence="3" id="KW-1185">Reference proteome</keyword>
<dbReference type="Gene3D" id="4.10.860.20">
    <property type="entry name" value="Rabenosyn, Rab binding domain"/>
    <property type="match status" value="1"/>
</dbReference>
<dbReference type="Pfam" id="PF11464">
    <property type="entry name" value="Rbsn"/>
    <property type="match status" value="1"/>
</dbReference>
<dbReference type="SUPFAM" id="SSF140125">
    <property type="entry name" value="Rabenosyn-5 Rab-binding domain-like"/>
    <property type="match status" value="1"/>
</dbReference>
<evidence type="ECO:0000259" key="1">
    <source>
        <dbReference type="Pfam" id="PF11464"/>
    </source>
</evidence>
<feature type="domain" description="Rabenosyn Rab binding" evidence="1">
    <location>
        <begin position="11"/>
        <end position="52"/>
    </location>
</feature>
<name>A0AAF0EGD8_9BASI</name>
<protein>
    <recommendedName>
        <fullName evidence="1">Rabenosyn Rab binding domain-containing protein</fullName>
    </recommendedName>
</protein>
<organism evidence="2 3">
    <name type="scientific">Malassezia nana</name>
    <dbReference type="NCBI Taxonomy" id="180528"/>
    <lineage>
        <taxon>Eukaryota</taxon>
        <taxon>Fungi</taxon>
        <taxon>Dikarya</taxon>
        <taxon>Basidiomycota</taxon>
        <taxon>Ustilaginomycotina</taxon>
        <taxon>Malasseziomycetes</taxon>
        <taxon>Malasseziales</taxon>
        <taxon>Malasseziaceae</taxon>
        <taxon>Malassezia</taxon>
    </lineage>
</organism>
<dbReference type="Proteomes" id="UP001213623">
    <property type="component" value="Chromosome 1"/>
</dbReference>
<sequence>MWPEVQEQLRVLREQDMLLDQYLAAAKKARNLDDISSLKRNQEEIRLEIERIQKSAHCDDPKP</sequence>
<reference evidence="2" key="1">
    <citation type="submission" date="2023-03" db="EMBL/GenBank/DDBJ databases">
        <title>Mating type loci evolution in Malassezia.</title>
        <authorList>
            <person name="Coelho M.A."/>
        </authorList>
    </citation>
    <scope>NUCLEOTIDE SEQUENCE</scope>
    <source>
        <strain evidence="2">CBS 9557</strain>
    </source>
</reference>
<dbReference type="AlphaFoldDB" id="A0AAF0EGD8"/>
<accession>A0AAF0EGD8</accession>
<dbReference type="InterPro" id="IPR021565">
    <property type="entry name" value="Rbsn_Rab-bd"/>
</dbReference>
<evidence type="ECO:0000313" key="2">
    <source>
        <dbReference type="EMBL" id="WFD25048.1"/>
    </source>
</evidence>
<proteinExistence type="predicted"/>
<gene>
    <name evidence="2" type="ORF">MNAN1_000010</name>
</gene>
<evidence type="ECO:0000313" key="3">
    <source>
        <dbReference type="Proteomes" id="UP001213623"/>
    </source>
</evidence>
<dbReference type="InterPro" id="IPR036531">
    <property type="entry name" value="Rbsn_Rab-bd_sf"/>
</dbReference>